<sequence length="41" mass="4812">KEFENGWICDECQPKRIEKLKNKLLSVGFEGEVKKVEESDK</sequence>
<organism evidence="1">
    <name type="scientific">marine sediment metagenome</name>
    <dbReference type="NCBI Taxonomy" id="412755"/>
    <lineage>
        <taxon>unclassified sequences</taxon>
        <taxon>metagenomes</taxon>
        <taxon>ecological metagenomes</taxon>
    </lineage>
</organism>
<evidence type="ECO:0000313" key="1">
    <source>
        <dbReference type="EMBL" id="GAF92784.1"/>
    </source>
</evidence>
<accession>X0THQ9</accession>
<dbReference type="AlphaFoldDB" id="X0THQ9"/>
<name>X0THQ9_9ZZZZ</name>
<feature type="non-terminal residue" evidence="1">
    <location>
        <position position="1"/>
    </location>
</feature>
<dbReference type="EMBL" id="BARS01018287">
    <property type="protein sequence ID" value="GAF92784.1"/>
    <property type="molecule type" value="Genomic_DNA"/>
</dbReference>
<comment type="caution">
    <text evidence="1">The sequence shown here is derived from an EMBL/GenBank/DDBJ whole genome shotgun (WGS) entry which is preliminary data.</text>
</comment>
<gene>
    <name evidence="1" type="ORF">S01H1_29773</name>
</gene>
<protein>
    <submittedName>
        <fullName evidence="1">Uncharacterized protein</fullName>
    </submittedName>
</protein>
<reference evidence="1" key="1">
    <citation type="journal article" date="2014" name="Front. Microbiol.">
        <title>High frequency of phylogenetically diverse reductive dehalogenase-homologous genes in deep subseafloor sedimentary metagenomes.</title>
        <authorList>
            <person name="Kawai M."/>
            <person name="Futagami T."/>
            <person name="Toyoda A."/>
            <person name="Takaki Y."/>
            <person name="Nishi S."/>
            <person name="Hori S."/>
            <person name="Arai W."/>
            <person name="Tsubouchi T."/>
            <person name="Morono Y."/>
            <person name="Uchiyama I."/>
            <person name="Ito T."/>
            <person name="Fujiyama A."/>
            <person name="Inagaki F."/>
            <person name="Takami H."/>
        </authorList>
    </citation>
    <scope>NUCLEOTIDE SEQUENCE</scope>
    <source>
        <strain evidence="1">Expedition CK06-06</strain>
    </source>
</reference>
<proteinExistence type="predicted"/>